<dbReference type="PATRIC" id="fig|1336752.4.peg.2174"/>
<gene>
    <name evidence="1" type="ORF">L910_4474</name>
</gene>
<protein>
    <submittedName>
        <fullName evidence="1">Uncharacterized protein</fullName>
    </submittedName>
</protein>
<name>S7I470_VIBFL</name>
<proteinExistence type="predicted"/>
<dbReference type="Proteomes" id="UP000014854">
    <property type="component" value="Unassembled WGS sequence"/>
</dbReference>
<comment type="caution">
    <text evidence="1">The sequence shown here is derived from an EMBL/GenBank/DDBJ whole genome shotgun (WGS) entry which is preliminary data.</text>
</comment>
<dbReference type="EMBL" id="ASXS01000008">
    <property type="protein sequence ID" value="EPP22868.1"/>
    <property type="molecule type" value="Genomic_DNA"/>
</dbReference>
<evidence type="ECO:0000313" key="2">
    <source>
        <dbReference type="Proteomes" id="UP000014854"/>
    </source>
</evidence>
<dbReference type="AlphaFoldDB" id="S7I470"/>
<reference evidence="1 2" key="1">
    <citation type="journal article" date="2013" name="Gut Pathog.">
        <title>Evidence of a new metabolic capacity in an emerging diarrheal pathogen: lessons from the draft genomes of Vibrio fluvialis strains PG41 and I21563.</title>
        <authorList>
            <person name="Khatri I."/>
            <person name="Mahajan S."/>
            <person name="Dureja C."/>
            <person name="Subramanian S."/>
            <person name="Raychaudhuri S."/>
        </authorList>
    </citation>
    <scope>NUCLEOTIDE SEQUENCE [LARGE SCALE GENOMIC DNA]</scope>
    <source>
        <strain evidence="1 2">PG41</strain>
    </source>
</reference>
<sequence>MIYGSENDAFSMAQREVVVTGNKRKRDRVKSQAVALEHNFIQIH</sequence>
<organism evidence="1 2">
    <name type="scientific">Vibrio fluvialis PG41</name>
    <dbReference type="NCBI Taxonomy" id="1336752"/>
    <lineage>
        <taxon>Bacteria</taxon>
        <taxon>Pseudomonadati</taxon>
        <taxon>Pseudomonadota</taxon>
        <taxon>Gammaproteobacteria</taxon>
        <taxon>Vibrionales</taxon>
        <taxon>Vibrionaceae</taxon>
        <taxon>Vibrio</taxon>
    </lineage>
</organism>
<accession>S7I470</accession>
<evidence type="ECO:0000313" key="1">
    <source>
        <dbReference type="EMBL" id="EPP22868.1"/>
    </source>
</evidence>